<dbReference type="AlphaFoldDB" id="A0A0G4HUQ1"/>
<keyword evidence="2" id="KW-0472">Membrane</keyword>
<evidence type="ECO:0000256" key="3">
    <source>
        <dbReference type="SAM" id="SignalP"/>
    </source>
</evidence>
<feature type="chain" id="PRO_5005192392" description="Peptidase M41 domain-containing protein" evidence="3">
    <location>
        <begin position="19"/>
        <end position="448"/>
    </location>
</feature>
<feature type="coiled-coil region" evidence="1">
    <location>
        <begin position="78"/>
        <end position="105"/>
    </location>
</feature>
<keyword evidence="2" id="KW-0812">Transmembrane</keyword>
<name>A0A0G4HUQ1_9ALVE</name>
<protein>
    <recommendedName>
        <fullName evidence="5">Peptidase M41 domain-containing protein</fullName>
    </recommendedName>
</protein>
<evidence type="ECO:0000256" key="2">
    <source>
        <dbReference type="SAM" id="Phobius"/>
    </source>
</evidence>
<dbReference type="SUPFAM" id="SSF140990">
    <property type="entry name" value="FtsH protease domain-like"/>
    <property type="match status" value="1"/>
</dbReference>
<dbReference type="VEuPathDB" id="CryptoDB:Cvel_8694"/>
<evidence type="ECO:0000313" key="4">
    <source>
        <dbReference type="EMBL" id="CEM48161.1"/>
    </source>
</evidence>
<proteinExistence type="predicted"/>
<accession>A0A0G4HUQ1</accession>
<dbReference type="EMBL" id="CDMZ01003951">
    <property type="protein sequence ID" value="CEM48161.1"/>
    <property type="molecule type" value="Genomic_DNA"/>
</dbReference>
<keyword evidence="3" id="KW-0732">Signal</keyword>
<dbReference type="GO" id="GO:0004222">
    <property type="term" value="F:metalloendopeptidase activity"/>
    <property type="evidence" value="ECO:0007669"/>
    <property type="project" value="InterPro"/>
</dbReference>
<sequence length="448" mass="50233">MTFFRVLAVTGLAVPVSAFVLHPSGSHSLRPLLSPRHRSQSLRPSPFFDVETAEDFDDSLFTRLLSERTKEVEPEKTAAELLEEVRKLREEVGEYDAQKAKEIAEKEAEKALQEQIISPPKYASDVLTPQQMKDSDEPAAGPQEMKELLQRTNFKNQTDCVLALVELKRRRAAKLWGSIGSKNIGWELTTQQAFEQKLNVNLKDIQFGNDEEVYKWAVFWSLMFATVAAPSALNFVGGNTGAFLGYLICFVPLTTLFLGAADANLLNRLWINLQDKLDKDFSERRVYHEAAHFVVGYLFGFIPASASASEETSQIEFWPKRPKISQDGSVQTKIRMIFDEEEAEAFALLSMAGVAGEVLKFKRSTGGANDLLSLSYVLSNSVEPKLMDTKKVNLPVWASLEAWKIASRFPKELDAVADVLRKKGGVKEAILALEFAELYSEEKQRKEA</sequence>
<keyword evidence="1" id="KW-0175">Coiled coil</keyword>
<dbReference type="GO" id="GO:0005524">
    <property type="term" value="F:ATP binding"/>
    <property type="evidence" value="ECO:0007669"/>
    <property type="project" value="InterPro"/>
</dbReference>
<reference evidence="4" key="1">
    <citation type="submission" date="2014-11" db="EMBL/GenBank/DDBJ databases">
        <authorList>
            <person name="Otto D Thomas"/>
            <person name="Naeem Raeece"/>
        </authorList>
    </citation>
    <scope>NUCLEOTIDE SEQUENCE</scope>
</reference>
<gene>
    <name evidence="4" type="ORF">Cvel_8694</name>
</gene>
<evidence type="ECO:0000256" key="1">
    <source>
        <dbReference type="SAM" id="Coils"/>
    </source>
</evidence>
<feature type="transmembrane region" description="Helical" evidence="2">
    <location>
        <begin position="243"/>
        <end position="261"/>
    </location>
</feature>
<feature type="transmembrane region" description="Helical" evidence="2">
    <location>
        <begin position="216"/>
        <end position="236"/>
    </location>
</feature>
<dbReference type="Gene3D" id="1.20.58.760">
    <property type="entry name" value="Peptidase M41"/>
    <property type="match status" value="1"/>
</dbReference>
<feature type="signal peptide" evidence="3">
    <location>
        <begin position="1"/>
        <end position="18"/>
    </location>
</feature>
<dbReference type="GO" id="GO:0006508">
    <property type="term" value="P:proteolysis"/>
    <property type="evidence" value="ECO:0007669"/>
    <property type="project" value="InterPro"/>
</dbReference>
<keyword evidence="2" id="KW-1133">Transmembrane helix</keyword>
<dbReference type="PANTHER" id="PTHR33471">
    <property type="entry name" value="ATP-DEPENDENT ZINC METALLOPROTEASE-RELATED"/>
    <property type="match status" value="1"/>
</dbReference>
<dbReference type="PANTHER" id="PTHR33471:SF7">
    <property type="entry name" value="ATP-DEPENDENT ZINC METALLOPROTEASE-RELATED"/>
    <property type="match status" value="1"/>
</dbReference>
<organism evidence="4">
    <name type="scientific">Chromera velia CCMP2878</name>
    <dbReference type="NCBI Taxonomy" id="1169474"/>
    <lineage>
        <taxon>Eukaryota</taxon>
        <taxon>Sar</taxon>
        <taxon>Alveolata</taxon>
        <taxon>Colpodellida</taxon>
        <taxon>Chromeraceae</taxon>
        <taxon>Chromera</taxon>
    </lineage>
</organism>
<dbReference type="InterPro" id="IPR037219">
    <property type="entry name" value="Peptidase_M41-like"/>
</dbReference>
<dbReference type="GO" id="GO:0004176">
    <property type="term" value="F:ATP-dependent peptidase activity"/>
    <property type="evidence" value="ECO:0007669"/>
    <property type="project" value="InterPro"/>
</dbReference>
<evidence type="ECO:0008006" key="5">
    <source>
        <dbReference type="Google" id="ProtNLM"/>
    </source>
</evidence>